<organism evidence="3 4">
    <name type="scientific">Aliivibrio fischeri</name>
    <name type="common">Vibrio fischeri</name>
    <dbReference type="NCBI Taxonomy" id="668"/>
    <lineage>
        <taxon>Bacteria</taxon>
        <taxon>Pseudomonadati</taxon>
        <taxon>Pseudomonadota</taxon>
        <taxon>Gammaproteobacteria</taxon>
        <taxon>Vibrionales</taxon>
        <taxon>Vibrionaceae</taxon>
        <taxon>Aliivibrio</taxon>
    </lineage>
</organism>
<evidence type="ECO:0000256" key="1">
    <source>
        <dbReference type="ARBA" id="ARBA00009981"/>
    </source>
</evidence>
<evidence type="ECO:0000313" key="4">
    <source>
        <dbReference type="Proteomes" id="UP000321787"/>
    </source>
</evidence>
<name>A0A510UMR3_ALIFS</name>
<dbReference type="PANTHER" id="PTHR33713:SF6">
    <property type="entry name" value="ANTITOXIN YEFM"/>
    <property type="match status" value="1"/>
</dbReference>
<evidence type="ECO:0000256" key="2">
    <source>
        <dbReference type="RuleBase" id="RU362080"/>
    </source>
</evidence>
<proteinExistence type="inferred from homology"/>
<protein>
    <recommendedName>
        <fullName evidence="2">Antitoxin</fullName>
    </recommendedName>
</protein>
<dbReference type="PANTHER" id="PTHR33713">
    <property type="entry name" value="ANTITOXIN YAFN-RELATED"/>
    <property type="match status" value="1"/>
</dbReference>
<accession>A0A510UMR3</accession>
<dbReference type="EMBL" id="BJTZ01000046">
    <property type="protein sequence ID" value="GEK15904.1"/>
    <property type="molecule type" value="Genomic_DNA"/>
</dbReference>
<dbReference type="Gene3D" id="3.40.1620.10">
    <property type="entry name" value="YefM-like domain"/>
    <property type="match status" value="1"/>
</dbReference>
<comment type="similarity">
    <text evidence="1 2">Belongs to the phD/YefM antitoxin family.</text>
</comment>
<dbReference type="RefSeq" id="WP_146866530.1">
    <property type="nucleotide sequence ID" value="NZ_BJTZ01000046.1"/>
</dbReference>
<sequence>MTVLNYSEFRSNLKSVCDQVVNDCDTTVIHRRDAENVILMSESEFNSWKETVYLMSTPANAKWLMDSIAQAERGKLLQKDLLEDEF</sequence>
<dbReference type="Pfam" id="PF02604">
    <property type="entry name" value="PhdYeFM_antitox"/>
    <property type="match status" value="1"/>
</dbReference>
<dbReference type="Proteomes" id="UP000321787">
    <property type="component" value="Unassembled WGS sequence"/>
</dbReference>
<reference evidence="3 4" key="1">
    <citation type="submission" date="2019-07" db="EMBL/GenBank/DDBJ databases">
        <title>Whole genome shotgun sequence of Aliivibrio fischeri NBRC 101058.</title>
        <authorList>
            <person name="Hosoyama A."/>
            <person name="Uohara A."/>
            <person name="Ohji S."/>
            <person name="Ichikawa N."/>
        </authorList>
    </citation>
    <scope>NUCLEOTIDE SEQUENCE [LARGE SCALE GENOMIC DNA]</scope>
    <source>
        <strain evidence="3 4">NBRC 101058</strain>
    </source>
</reference>
<dbReference type="InterPro" id="IPR051405">
    <property type="entry name" value="phD/YefM_antitoxin"/>
</dbReference>
<dbReference type="SUPFAM" id="SSF143120">
    <property type="entry name" value="YefM-like"/>
    <property type="match status" value="1"/>
</dbReference>
<dbReference type="InterPro" id="IPR036165">
    <property type="entry name" value="YefM-like_sf"/>
</dbReference>
<dbReference type="AlphaFoldDB" id="A0A510UMR3"/>
<evidence type="ECO:0000313" key="3">
    <source>
        <dbReference type="EMBL" id="GEK15904.1"/>
    </source>
</evidence>
<dbReference type="InterPro" id="IPR006442">
    <property type="entry name" value="Antitoxin_Phd/YefM"/>
</dbReference>
<gene>
    <name evidence="3" type="ORF">AFI02nite_39400</name>
</gene>
<comment type="caution">
    <text evidence="3">The sequence shown here is derived from an EMBL/GenBank/DDBJ whole genome shotgun (WGS) entry which is preliminary data.</text>
</comment>
<dbReference type="Gene3D" id="6.10.250.330">
    <property type="match status" value="1"/>
</dbReference>
<comment type="function">
    <text evidence="2">Antitoxin component of a type II toxin-antitoxin (TA) system.</text>
</comment>